<dbReference type="EMBL" id="CAUOFW020003147">
    <property type="protein sequence ID" value="CAK9158249.1"/>
    <property type="molecule type" value="Genomic_DNA"/>
</dbReference>
<keyword evidence="7" id="KW-1185">Reference proteome</keyword>
<organism evidence="6 7">
    <name type="scientific">Ilex paraguariensis</name>
    <name type="common">yerba mate</name>
    <dbReference type="NCBI Taxonomy" id="185542"/>
    <lineage>
        <taxon>Eukaryota</taxon>
        <taxon>Viridiplantae</taxon>
        <taxon>Streptophyta</taxon>
        <taxon>Embryophyta</taxon>
        <taxon>Tracheophyta</taxon>
        <taxon>Spermatophyta</taxon>
        <taxon>Magnoliopsida</taxon>
        <taxon>eudicotyledons</taxon>
        <taxon>Gunneridae</taxon>
        <taxon>Pentapetalae</taxon>
        <taxon>asterids</taxon>
        <taxon>campanulids</taxon>
        <taxon>Aquifoliales</taxon>
        <taxon>Aquifoliaceae</taxon>
        <taxon>Ilex</taxon>
    </lineage>
</organism>
<dbReference type="PROSITE" id="PS50089">
    <property type="entry name" value="ZF_RING_2"/>
    <property type="match status" value="1"/>
</dbReference>
<evidence type="ECO:0000256" key="4">
    <source>
        <dbReference type="PROSITE-ProRule" id="PRU00175"/>
    </source>
</evidence>
<dbReference type="AlphaFoldDB" id="A0ABC8SM47"/>
<evidence type="ECO:0000256" key="3">
    <source>
        <dbReference type="ARBA" id="ARBA00022833"/>
    </source>
</evidence>
<keyword evidence="2 4" id="KW-0863">Zinc-finger</keyword>
<dbReference type="PANTHER" id="PTHR45969:SF81">
    <property type="entry name" value="OS08G0157400 PROTEIN"/>
    <property type="match status" value="1"/>
</dbReference>
<dbReference type="Gene3D" id="3.30.40.10">
    <property type="entry name" value="Zinc/RING finger domain, C3HC4 (zinc finger)"/>
    <property type="match status" value="1"/>
</dbReference>
<evidence type="ECO:0000259" key="5">
    <source>
        <dbReference type="PROSITE" id="PS50089"/>
    </source>
</evidence>
<dbReference type="GO" id="GO:0008270">
    <property type="term" value="F:zinc ion binding"/>
    <property type="evidence" value="ECO:0007669"/>
    <property type="project" value="UniProtKB-KW"/>
</dbReference>
<protein>
    <recommendedName>
        <fullName evidence="5">RING-type domain-containing protein</fullName>
    </recommendedName>
</protein>
<feature type="domain" description="RING-type" evidence="5">
    <location>
        <begin position="100"/>
        <end position="143"/>
    </location>
</feature>
<comment type="caution">
    <text evidence="6">The sequence shown here is derived from an EMBL/GenBank/DDBJ whole genome shotgun (WGS) entry which is preliminary data.</text>
</comment>
<reference evidence="6 7" key="1">
    <citation type="submission" date="2024-02" db="EMBL/GenBank/DDBJ databases">
        <authorList>
            <person name="Vignale AGUSTIN F."/>
            <person name="Sosa J E."/>
            <person name="Modenutti C."/>
        </authorList>
    </citation>
    <scope>NUCLEOTIDE SEQUENCE [LARGE SCALE GENOMIC DNA]</scope>
</reference>
<keyword evidence="1" id="KW-0479">Metal-binding</keyword>
<dbReference type="Proteomes" id="UP001642360">
    <property type="component" value="Unassembled WGS sequence"/>
</dbReference>
<proteinExistence type="predicted"/>
<evidence type="ECO:0000256" key="2">
    <source>
        <dbReference type="ARBA" id="ARBA00022771"/>
    </source>
</evidence>
<keyword evidence="3" id="KW-0862">Zinc</keyword>
<dbReference type="InterPro" id="IPR013083">
    <property type="entry name" value="Znf_RING/FYVE/PHD"/>
</dbReference>
<accession>A0ABC8SM47</accession>
<dbReference type="SUPFAM" id="SSF57850">
    <property type="entry name" value="RING/U-box"/>
    <property type="match status" value="1"/>
</dbReference>
<dbReference type="Pfam" id="PF13639">
    <property type="entry name" value="zf-RING_2"/>
    <property type="match status" value="1"/>
</dbReference>
<dbReference type="InterPro" id="IPR001841">
    <property type="entry name" value="Znf_RING"/>
</dbReference>
<gene>
    <name evidence="6" type="ORF">ILEXP_LOCUS26866</name>
</gene>
<evidence type="ECO:0000256" key="1">
    <source>
        <dbReference type="ARBA" id="ARBA00022723"/>
    </source>
</evidence>
<dbReference type="SMART" id="SM00744">
    <property type="entry name" value="RINGv"/>
    <property type="match status" value="1"/>
</dbReference>
<sequence>MGFSSFTIKTLNFIVLILDNLLLDFIKHLHAMLLSCIHLLKRACLHEQKLVESEVKDRPSPSLVPVPVHFIVGLVKEQLPIIEYSCLLERLGACKKDEVCAVCLGCIKESEEVRELCGCAHVYHRECLDGWIDEGQITCPLCRSKILPDKGEDQQCGGDSWRKERMMYLFGEDYVMGT</sequence>
<name>A0ABC8SM47_9AQUA</name>
<dbReference type="SMART" id="SM00184">
    <property type="entry name" value="RING"/>
    <property type="match status" value="1"/>
</dbReference>
<evidence type="ECO:0000313" key="6">
    <source>
        <dbReference type="EMBL" id="CAK9158249.1"/>
    </source>
</evidence>
<dbReference type="PANTHER" id="PTHR45969">
    <property type="entry name" value="RING ZINC FINGER PROTEIN-RELATED"/>
    <property type="match status" value="1"/>
</dbReference>
<evidence type="ECO:0000313" key="7">
    <source>
        <dbReference type="Proteomes" id="UP001642360"/>
    </source>
</evidence>
<dbReference type="InterPro" id="IPR011016">
    <property type="entry name" value="Znf_RING-CH"/>
</dbReference>